<name>A0AAN9ET25_CROPI</name>
<feature type="repeat" description="PPR" evidence="2">
    <location>
        <begin position="75"/>
        <end position="109"/>
    </location>
</feature>
<dbReference type="SUPFAM" id="SSF81901">
    <property type="entry name" value="HCP-like"/>
    <property type="match status" value="1"/>
</dbReference>
<feature type="repeat" description="PPR" evidence="2">
    <location>
        <begin position="207"/>
        <end position="237"/>
    </location>
</feature>
<evidence type="ECO:0000256" key="2">
    <source>
        <dbReference type="PROSITE-ProRule" id="PRU00708"/>
    </source>
</evidence>
<evidence type="ECO:0000313" key="4">
    <source>
        <dbReference type="Proteomes" id="UP001372338"/>
    </source>
</evidence>
<dbReference type="PANTHER" id="PTHR47926">
    <property type="entry name" value="PENTATRICOPEPTIDE REPEAT-CONTAINING PROTEIN"/>
    <property type="match status" value="1"/>
</dbReference>
<evidence type="ECO:0008006" key="5">
    <source>
        <dbReference type="Google" id="ProtNLM"/>
    </source>
</evidence>
<dbReference type="InterPro" id="IPR002885">
    <property type="entry name" value="PPR_rpt"/>
</dbReference>
<dbReference type="GO" id="GO:0003723">
    <property type="term" value="F:RNA binding"/>
    <property type="evidence" value="ECO:0007669"/>
    <property type="project" value="InterPro"/>
</dbReference>
<sequence length="537" mass="60148">MIKNKTSDGHHRSAPIFKKCTNIRSLKQIHAYIIVNRLTSVRRFIRELVYTTAMSVVGDTLEYAHQVFAQIRKPDMFMWNTMIRGSAESPNPVQAIAVYARMYNRCVKPDEYTFPFVLKACTKLSWVKTGLAIHGRVERFGFGSNAFVRNTLLFFHANCGDLEVAAKLFDASAKADVVAWSALTAGYARRGDLEVARKLFDDMPVKDVVSWNVMITAYAERGEMERARKLFDEVPERDVVTWNAMIAGYVHCGSNEPALELFEEMSRIGGCPDEVTMLSLLSACADLGDLENGEKIHNKVLEMSSGDMSTLLANALVNMYAKCGSKEKALEVFWLIREKDVASWNSIIGGLALHGHAEESINLFKEMQSTTISPNETTLFGVLAACRQAGKVDEGYEYFDLMRSKYKIEPTIKHFAIMVEMLGHAGRLKGAFDFIDSMKIEPSAIIWRILLGACRIHGDVELEKRANEQLLRMRTGQGGDCVLLSNTCFKSFPGRQSKTNPLRGVEISEVGFASTNKVFSMPTAMVELNGFELWEEA</sequence>
<dbReference type="PROSITE" id="PS51375">
    <property type="entry name" value="PPR"/>
    <property type="match status" value="5"/>
</dbReference>
<feature type="repeat" description="PPR" evidence="2">
    <location>
        <begin position="238"/>
        <end position="272"/>
    </location>
</feature>
<dbReference type="Pfam" id="PF13041">
    <property type="entry name" value="PPR_2"/>
    <property type="match status" value="3"/>
</dbReference>
<dbReference type="GO" id="GO:0009451">
    <property type="term" value="P:RNA modification"/>
    <property type="evidence" value="ECO:0007669"/>
    <property type="project" value="InterPro"/>
</dbReference>
<comment type="caution">
    <text evidence="3">The sequence shown here is derived from an EMBL/GenBank/DDBJ whole genome shotgun (WGS) entry which is preliminary data.</text>
</comment>
<dbReference type="FunFam" id="1.25.40.10:FF:000345">
    <property type="entry name" value="Pentatricopeptide repeat-containing protein"/>
    <property type="match status" value="1"/>
</dbReference>
<dbReference type="InterPro" id="IPR011990">
    <property type="entry name" value="TPR-like_helical_dom_sf"/>
</dbReference>
<dbReference type="InterPro" id="IPR046960">
    <property type="entry name" value="PPR_At4g14850-like_plant"/>
</dbReference>
<organism evidence="3 4">
    <name type="scientific">Crotalaria pallida</name>
    <name type="common">Smooth rattlebox</name>
    <name type="synonym">Crotalaria striata</name>
    <dbReference type="NCBI Taxonomy" id="3830"/>
    <lineage>
        <taxon>Eukaryota</taxon>
        <taxon>Viridiplantae</taxon>
        <taxon>Streptophyta</taxon>
        <taxon>Embryophyta</taxon>
        <taxon>Tracheophyta</taxon>
        <taxon>Spermatophyta</taxon>
        <taxon>Magnoliopsida</taxon>
        <taxon>eudicotyledons</taxon>
        <taxon>Gunneridae</taxon>
        <taxon>Pentapetalae</taxon>
        <taxon>rosids</taxon>
        <taxon>fabids</taxon>
        <taxon>Fabales</taxon>
        <taxon>Fabaceae</taxon>
        <taxon>Papilionoideae</taxon>
        <taxon>50 kb inversion clade</taxon>
        <taxon>genistoids sensu lato</taxon>
        <taxon>core genistoids</taxon>
        <taxon>Crotalarieae</taxon>
        <taxon>Crotalaria</taxon>
    </lineage>
</organism>
<dbReference type="Pfam" id="PF01535">
    <property type="entry name" value="PPR"/>
    <property type="match status" value="2"/>
</dbReference>
<dbReference type="Gene3D" id="1.25.40.10">
    <property type="entry name" value="Tetratricopeptide repeat domain"/>
    <property type="match status" value="3"/>
</dbReference>
<feature type="repeat" description="PPR" evidence="2">
    <location>
        <begin position="340"/>
        <end position="374"/>
    </location>
</feature>
<protein>
    <recommendedName>
        <fullName evidence="5">Pentatricopeptide repeat protein</fullName>
    </recommendedName>
</protein>
<feature type="repeat" description="PPR" evidence="2">
    <location>
        <begin position="176"/>
        <end position="206"/>
    </location>
</feature>
<dbReference type="Proteomes" id="UP001372338">
    <property type="component" value="Unassembled WGS sequence"/>
</dbReference>
<reference evidence="3 4" key="1">
    <citation type="submission" date="2024-01" db="EMBL/GenBank/DDBJ databases">
        <title>The genomes of 5 underutilized Papilionoideae crops provide insights into root nodulation and disease resistanc.</title>
        <authorList>
            <person name="Yuan L."/>
        </authorList>
    </citation>
    <scope>NUCLEOTIDE SEQUENCE [LARGE SCALE GENOMIC DNA]</scope>
    <source>
        <strain evidence="3">ZHUSHIDOU_FW_LH</strain>
        <tissue evidence="3">Leaf</tissue>
    </source>
</reference>
<evidence type="ECO:0000313" key="3">
    <source>
        <dbReference type="EMBL" id="KAK7259443.1"/>
    </source>
</evidence>
<dbReference type="EMBL" id="JAYWIO010000005">
    <property type="protein sequence ID" value="KAK7259443.1"/>
    <property type="molecule type" value="Genomic_DNA"/>
</dbReference>
<dbReference type="NCBIfam" id="TIGR00756">
    <property type="entry name" value="PPR"/>
    <property type="match status" value="5"/>
</dbReference>
<gene>
    <name evidence="3" type="ORF">RIF29_25050</name>
</gene>
<dbReference type="FunFam" id="1.25.40.10:FF:000941">
    <property type="entry name" value="Pentatricopeptide repeat-containing protein At5g15300"/>
    <property type="match status" value="1"/>
</dbReference>
<keyword evidence="4" id="KW-1185">Reference proteome</keyword>
<accession>A0AAN9ET25</accession>
<evidence type="ECO:0000256" key="1">
    <source>
        <dbReference type="ARBA" id="ARBA00022737"/>
    </source>
</evidence>
<dbReference type="PANTHER" id="PTHR47926:SF391">
    <property type="entry name" value="TETRATRICOPEPTIDE-LIKE HELICAL DOMAIN SUPERFAMILY"/>
    <property type="match status" value="1"/>
</dbReference>
<dbReference type="AlphaFoldDB" id="A0AAN9ET25"/>
<proteinExistence type="predicted"/>
<keyword evidence="1" id="KW-0677">Repeat</keyword>
<dbReference type="FunFam" id="1.25.40.10:FF:000470">
    <property type="entry name" value="Pentatricopeptide repeat-containing protein At5g66520"/>
    <property type="match status" value="1"/>
</dbReference>